<evidence type="ECO:0000313" key="1">
    <source>
        <dbReference type="EMBL" id="GIY23308.1"/>
    </source>
</evidence>
<proteinExistence type="predicted"/>
<evidence type="ECO:0000313" key="2">
    <source>
        <dbReference type="Proteomes" id="UP001054945"/>
    </source>
</evidence>
<sequence length="199" mass="22384">MAAILLGSGGSSTNGNAFQKCDLPQFSSVLGAHSLQAVLMEAVWKKNTLGRLLLSAFPHTTSTPIKIHSSHRQKIFHAKKQQQPSRNTWRDIAGKWRVLDKWECFPEVRFVAILFSFLGPIPCRLFLWKQFVPIVRKYSMLRNNSNPLEIHGRDIAGSRGSPTNGNAFQKRDLPQFSLVFGAHSLQAVFMEAVWQMHAG</sequence>
<reference evidence="1 2" key="1">
    <citation type="submission" date="2021-06" db="EMBL/GenBank/DDBJ databases">
        <title>Caerostris extrusa draft genome.</title>
        <authorList>
            <person name="Kono N."/>
            <person name="Arakawa K."/>
        </authorList>
    </citation>
    <scope>NUCLEOTIDE SEQUENCE [LARGE SCALE GENOMIC DNA]</scope>
</reference>
<keyword evidence="2" id="KW-1185">Reference proteome</keyword>
<dbReference type="Proteomes" id="UP001054945">
    <property type="component" value="Unassembled WGS sequence"/>
</dbReference>
<organism evidence="1 2">
    <name type="scientific">Caerostris extrusa</name>
    <name type="common">Bark spider</name>
    <name type="synonym">Caerostris bankana</name>
    <dbReference type="NCBI Taxonomy" id="172846"/>
    <lineage>
        <taxon>Eukaryota</taxon>
        <taxon>Metazoa</taxon>
        <taxon>Ecdysozoa</taxon>
        <taxon>Arthropoda</taxon>
        <taxon>Chelicerata</taxon>
        <taxon>Arachnida</taxon>
        <taxon>Araneae</taxon>
        <taxon>Araneomorphae</taxon>
        <taxon>Entelegynae</taxon>
        <taxon>Araneoidea</taxon>
        <taxon>Araneidae</taxon>
        <taxon>Caerostris</taxon>
    </lineage>
</organism>
<protein>
    <submittedName>
        <fullName evidence="1">Uncharacterized protein</fullName>
    </submittedName>
</protein>
<comment type="caution">
    <text evidence="1">The sequence shown here is derived from an EMBL/GenBank/DDBJ whole genome shotgun (WGS) entry which is preliminary data.</text>
</comment>
<dbReference type="EMBL" id="BPLR01008261">
    <property type="protein sequence ID" value="GIY23308.1"/>
    <property type="molecule type" value="Genomic_DNA"/>
</dbReference>
<name>A0AAV4RMY9_CAEEX</name>
<dbReference type="AlphaFoldDB" id="A0AAV4RMY9"/>
<accession>A0AAV4RMY9</accession>
<gene>
    <name evidence="1" type="ORF">CEXT_66921</name>
</gene>